<dbReference type="RefSeq" id="WP_118306688.1">
    <property type="nucleotide sequence ID" value="NZ_JAJDKQ010000008.1"/>
</dbReference>
<gene>
    <name evidence="1" type="ORF">LJD74_05890</name>
</gene>
<dbReference type="EMBL" id="JAJDKQ010000008">
    <property type="protein sequence ID" value="MCB8561547.1"/>
    <property type="molecule type" value="Genomic_DNA"/>
</dbReference>
<evidence type="ECO:0008006" key="3">
    <source>
        <dbReference type="Google" id="ProtNLM"/>
    </source>
</evidence>
<name>A0AAW4VGW7_9FIRM</name>
<dbReference type="Proteomes" id="UP001197827">
    <property type="component" value="Unassembled WGS sequence"/>
</dbReference>
<protein>
    <recommendedName>
        <fullName evidence="3">Chemotaxis protein</fullName>
    </recommendedName>
</protein>
<accession>A0AAW4VGW7</accession>
<dbReference type="AlphaFoldDB" id="A0AAW4VGW7"/>
<proteinExistence type="predicted"/>
<evidence type="ECO:0000313" key="1">
    <source>
        <dbReference type="EMBL" id="MCB8561547.1"/>
    </source>
</evidence>
<comment type="caution">
    <text evidence="1">The sequence shown here is derived from an EMBL/GenBank/DDBJ whole genome shotgun (WGS) entry which is preliminary data.</text>
</comment>
<sequence length="202" mass="23829">MYKVGYIDDSAKTFTNYTYGLLEYDIELICTNEKMSKVQLVNWVLDNQIEAVMIDYKLNPKFEFVGTELIAYLNDKLPGLQCVVLTSYKSNSLEEKLVPKVLTYDRDIFSELDWTEIADTLKEYCQIFRNRMHLLINQYENLYNKIKEKNVNAEENEEFLDLYKILRAYGEVDDIPIEMLNDNVNDKLDSLLDKLDKVLKNE</sequence>
<evidence type="ECO:0000313" key="2">
    <source>
        <dbReference type="Proteomes" id="UP001197827"/>
    </source>
</evidence>
<reference evidence="1" key="1">
    <citation type="submission" date="2021-10" db="EMBL/GenBank/DDBJ databases">
        <title>Collection of gut derived symbiotic bacterial strains cultured from healthy donors.</title>
        <authorList>
            <person name="Lin H."/>
            <person name="Littmann E."/>
            <person name="Kohout C."/>
            <person name="Pamer E.G."/>
        </authorList>
    </citation>
    <scope>NUCLEOTIDE SEQUENCE</scope>
    <source>
        <strain evidence="1">DFI.5.2</strain>
    </source>
</reference>
<organism evidence="1 2">
    <name type="scientific">Faecalibacillus intestinalis</name>
    <dbReference type="NCBI Taxonomy" id="1982626"/>
    <lineage>
        <taxon>Bacteria</taxon>
        <taxon>Bacillati</taxon>
        <taxon>Bacillota</taxon>
        <taxon>Erysipelotrichia</taxon>
        <taxon>Erysipelotrichales</taxon>
        <taxon>Coprobacillaceae</taxon>
        <taxon>Faecalibacillus</taxon>
    </lineage>
</organism>